<dbReference type="SUPFAM" id="SSF141000">
    <property type="entry name" value="Glu-tRNAGln amidotransferase C subunit"/>
    <property type="match status" value="1"/>
</dbReference>
<evidence type="ECO:0000313" key="1">
    <source>
        <dbReference type="EMBL" id="OGI60899.1"/>
    </source>
</evidence>
<dbReference type="EMBL" id="MFTI01000011">
    <property type="protein sequence ID" value="OGI60899.1"/>
    <property type="molecule type" value="Genomic_DNA"/>
</dbReference>
<reference evidence="1 2" key="1">
    <citation type="journal article" date="2016" name="Nat. Commun.">
        <title>Thousands of microbial genomes shed light on interconnected biogeochemical processes in an aquifer system.</title>
        <authorList>
            <person name="Anantharaman K."/>
            <person name="Brown C.T."/>
            <person name="Hug L.A."/>
            <person name="Sharon I."/>
            <person name="Castelle C.J."/>
            <person name="Probst A.J."/>
            <person name="Thomas B.C."/>
            <person name="Singh A."/>
            <person name="Wilkins M.J."/>
            <person name="Karaoz U."/>
            <person name="Brodie E.L."/>
            <person name="Williams K.H."/>
            <person name="Hubbard S.S."/>
            <person name="Banfield J.F."/>
        </authorList>
    </citation>
    <scope>NUCLEOTIDE SEQUENCE [LARGE SCALE GENOMIC DNA]</scope>
</reference>
<comment type="caution">
    <text evidence="1">The sequence shown here is derived from an EMBL/GenBank/DDBJ whole genome shotgun (WGS) entry which is preliminary data.</text>
</comment>
<gene>
    <name evidence="1" type="ORF">A2814_01220</name>
</gene>
<name>A0A1F6UU90_9BACT</name>
<dbReference type="STRING" id="1801732.A2814_01220"/>
<dbReference type="Gene3D" id="1.10.20.60">
    <property type="entry name" value="Glu-tRNAGln amidotransferase C subunit, N-terminal domain"/>
    <property type="match status" value="1"/>
</dbReference>
<evidence type="ECO:0008006" key="3">
    <source>
        <dbReference type="Google" id="ProtNLM"/>
    </source>
</evidence>
<accession>A0A1F6UU90</accession>
<sequence length="90" mass="10629">MNLKDIENLAGLARIELSEDEKKSLLSDMRDILEYVKIIENVETENVKPEYKLFNVWRQDEITPREFSSELIKEQFPDAQDGFLKVKKIL</sequence>
<dbReference type="GO" id="GO:0006450">
    <property type="term" value="P:regulation of translational fidelity"/>
    <property type="evidence" value="ECO:0007669"/>
    <property type="project" value="InterPro"/>
</dbReference>
<proteinExistence type="predicted"/>
<dbReference type="Pfam" id="PF02686">
    <property type="entry name" value="GatC"/>
    <property type="match status" value="1"/>
</dbReference>
<protein>
    <recommendedName>
        <fullName evidence="3">Aspartyl/glutamyl-tRNA(Asn/Gln) amidotransferase subunit C</fullName>
    </recommendedName>
</protein>
<dbReference type="InterPro" id="IPR003837">
    <property type="entry name" value="GatC"/>
</dbReference>
<evidence type="ECO:0000313" key="2">
    <source>
        <dbReference type="Proteomes" id="UP000177869"/>
    </source>
</evidence>
<dbReference type="AlphaFoldDB" id="A0A1F6UU90"/>
<organism evidence="1 2">
    <name type="scientific">Candidatus Nomurabacteria bacterium RIFCSPHIGHO2_01_FULL_38_19</name>
    <dbReference type="NCBI Taxonomy" id="1801732"/>
    <lineage>
        <taxon>Bacteria</taxon>
        <taxon>Candidatus Nomuraibacteriota</taxon>
    </lineage>
</organism>
<dbReference type="Proteomes" id="UP000177869">
    <property type="component" value="Unassembled WGS sequence"/>
</dbReference>
<dbReference type="NCBIfam" id="TIGR00135">
    <property type="entry name" value="gatC"/>
    <property type="match status" value="1"/>
</dbReference>
<dbReference type="InterPro" id="IPR036113">
    <property type="entry name" value="Asp/Glu-ADT_sf_sub_c"/>
</dbReference>